<dbReference type="PANTHER" id="PTHR38681">
    <property type="entry name" value="RETROVIRUS-RELATED POL POLYPROTEIN FROM TRANSPOSON 412-LIKE PROTEIN-RELATED"/>
    <property type="match status" value="1"/>
</dbReference>
<dbReference type="InterPro" id="IPR012337">
    <property type="entry name" value="RNaseH-like_sf"/>
</dbReference>
<sequence length="221" mass="24593">MELLRALRTKLVPTSAYHPQANVMVERLHRKLKSTSATHALDYRHWVGALPLVLLSFRAKEELRHAPAELVLLLLHKGTAPVYIMIGPRKLILSAHPGVGRAEPSNGNNCFTALPCVSPAFSTANEHWTTSEKPGRLQHRRARDPYPSIWRRAVTFSYAATPTAHPFLPPTTVRTPKTVIILCHGKLNNASIDRFKSAFVGPEHKTTGLHVLFNTDVELLA</sequence>
<dbReference type="InterPro" id="IPR036397">
    <property type="entry name" value="RNaseH_sf"/>
</dbReference>
<dbReference type="SUPFAM" id="SSF53098">
    <property type="entry name" value="Ribonuclease H-like"/>
    <property type="match status" value="1"/>
</dbReference>
<accession>A0A5S6QAE2</accession>
<dbReference type="WBParaSite" id="TMUE_1000004174.1">
    <property type="protein sequence ID" value="TMUE_1000004174.1"/>
    <property type="gene ID" value="WBGene00298875"/>
</dbReference>
<dbReference type="Gene3D" id="3.30.420.10">
    <property type="entry name" value="Ribonuclease H-like superfamily/Ribonuclease H"/>
    <property type="match status" value="1"/>
</dbReference>
<keyword evidence="1" id="KW-1185">Reference proteome</keyword>
<dbReference type="Proteomes" id="UP000046395">
    <property type="component" value="Unassembled WGS sequence"/>
</dbReference>
<dbReference type="GO" id="GO:0003676">
    <property type="term" value="F:nucleic acid binding"/>
    <property type="evidence" value="ECO:0007669"/>
    <property type="project" value="InterPro"/>
</dbReference>
<dbReference type="STRING" id="70415.A0A5S6QAE2"/>
<protein>
    <submittedName>
        <fullName evidence="2">Integrase catalytic domain-containing protein</fullName>
    </submittedName>
</protein>
<evidence type="ECO:0000313" key="1">
    <source>
        <dbReference type="Proteomes" id="UP000046395"/>
    </source>
</evidence>
<dbReference type="PANTHER" id="PTHR38681:SF1">
    <property type="entry name" value="RETROVIRUS-RELATED POL POLYPROTEIN FROM TRANSPOSON 412-LIKE PROTEIN"/>
    <property type="match status" value="1"/>
</dbReference>
<dbReference type="AlphaFoldDB" id="A0A5S6QAE2"/>
<evidence type="ECO:0000313" key="2">
    <source>
        <dbReference type="WBParaSite" id="TMUE_1000004174.1"/>
    </source>
</evidence>
<name>A0A5S6QAE2_TRIMR</name>
<proteinExistence type="predicted"/>
<reference evidence="2" key="1">
    <citation type="submission" date="2019-12" db="UniProtKB">
        <authorList>
            <consortium name="WormBaseParasite"/>
        </authorList>
    </citation>
    <scope>IDENTIFICATION</scope>
</reference>
<organism evidence="1 2">
    <name type="scientific">Trichuris muris</name>
    <name type="common">Mouse whipworm</name>
    <dbReference type="NCBI Taxonomy" id="70415"/>
    <lineage>
        <taxon>Eukaryota</taxon>
        <taxon>Metazoa</taxon>
        <taxon>Ecdysozoa</taxon>
        <taxon>Nematoda</taxon>
        <taxon>Enoplea</taxon>
        <taxon>Dorylaimia</taxon>
        <taxon>Trichinellida</taxon>
        <taxon>Trichuridae</taxon>
        <taxon>Trichuris</taxon>
    </lineage>
</organism>